<organism evidence="1 2">
    <name type="scientific">Planctomicrobium piriforme</name>
    <dbReference type="NCBI Taxonomy" id="1576369"/>
    <lineage>
        <taxon>Bacteria</taxon>
        <taxon>Pseudomonadati</taxon>
        <taxon>Planctomycetota</taxon>
        <taxon>Planctomycetia</taxon>
        <taxon>Planctomycetales</taxon>
        <taxon>Planctomycetaceae</taxon>
        <taxon>Planctomicrobium</taxon>
    </lineage>
</organism>
<dbReference type="EMBL" id="FOQD01000011">
    <property type="protein sequence ID" value="SFI69802.1"/>
    <property type="molecule type" value="Genomic_DNA"/>
</dbReference>
<evidence type="ECO:0000313" key="1">
    <source>
        <dbReference type="EMBL" id="SFI69802.1"/>
    </source>
</evidence>
<keyword evidence="2" id="KW-1185">Reference proteome</keyword>
<reference evidence="2" key="1">
    <citation type="submission" date="2016-10" db="EMBL/GenBank/DDBJ databases">
        <authorList>
            <person name="Varghese N."/>
            <person name="Submissions S."/>
        </authorList>
    </citation>
    <scope>NUCLEOTIDE SEQUENCE [LARGE SCALE GENOMIC DNA]</scope>
    <source>
        <strain evidence="2">DSM 26348</strain>
    </source>
</reference>
<dbReference type="RefSeq" id="WP_092051659.1">
    <property type="nucleotide sequence ID" value="NZ_FOQD01000011.1"/>
</dbReference>
<gene>
    <name evidence="1" type="ORF">SAMN05421753_111176</name>
</gene>
<dbReference type="STRING" id="1576369.SAMN05421753_111176"/>
<dbReference type="AlphaFoldDB" id="A0A1I3KBD4"/>
<evidence type="ECO:0000313" key="2">
    <source>
        <dbReference type="Proteomes" id="UP000199518"/>
    </source>
</evidence>
<name>A0A1I3KBD4_9PLAN</name>
<proteinExistence type="predicted"/>
<accession>A0A1I3KBD4</accession>
<sequence length="103" mass="11613">MTKPKHPILLTLSVLIVALFLYPLSYAPARVVAQGNPTAMPWVFQVYDPALVVINRSETLSKAFGFYCRFCGVRDNPPCYFLIDKIILEDDPPEPTGQKEARQ</sequence>
<protein>
    <submittedName>
        <fullName evidence="1">Uncharacterized protein</fullName>
    </submittedName>
</protein>
<dbReference type="Proteomes" id="UP000199518">
    <property type="component" value="Unassembled WGS sequence"/>
</dbReference>